<dbReference type="Proteomes" id="UP001567731">
    <property type="component" value="Unassembled WGS sequence"/>
</dbReference>
<keyword evidence="3" id="KW-1185">Reference proteome</keyword>
<proteinExistence type="predicted"/>
<accession>A0ABV4JL44</accession>
<evidence type="ECO:0000313" key="3">
    <source>
        <dbReference type="Proteomes" id="UP001567731"/>
    </source>
</evidence>
<organism evidence="2 3">
    <name type="scientific">Enterobacter rongchengensis</name>
    <dbReference type="NCBI Taxonomy" id="3030999"/>
    <lineage>
        <taxon>Bacteria</taxon>
        <taxon>Pseudomonadati</taxon>
        <taxon>Pseudomonadota</taxon>
        <taxon>Gammaproteobacteria</taxon>
        <taxon>Enterobacterales</taxon>
        <taxon>Enterobacteriaceae</taxon>
        <taxon>Enterobacter</taxon>
    </lineage>
</organism>
<evidence type="ECO:0000313" key="2">
    <source>
        <dbReference type="EMBL" id="MEZ4052909.1"/>
    </source>
</evidence>
<dbReference type="EMBL" id="JAUEHC010000023">
    <property type="protein sequence ID" value="MEZ4052909.1"/>
    <property type="molecule type" value="Genomic_DNA"/>
</dbReference>
<gene>
    <name evidence="2" type="ORF">QVM81_15115</name>
</gene>
<name>A0ABV4JL44_9ENTR</name>
<sequence>MSRPFSQRYGHVVVEDIIQTNDLNQDSRVAIWNCLYTGFFGNEDKFIPALRCARAVWREYLNRAADKEPSYSKDYPNAISLLTHIKTIILQDHWYRVYDLVEFIIGRTGLSFDAASMINKVFKKKNVGYTIIDDVVTPISNEVEVNSVQSSIDNGTDSSRAHFDRALHLLTDREQPDFRNSIKESISAVESLCKKISGNDKGTLGDCLKTIEDKGHIHPAMKRAFQQLYGYTSDQGGIRHALMDDSEEPSLEEARYMLVICSAFSNYLISKMSD</sequence>
<comment type="caution">
    <text evidence="2">The sequence shown here is derived from an EMBL/GenBank/DDBJ whole genome shotgun (WGS) entry which is preliminary data.</text>
</comment>
<reference evidence="2 3" key="1">
    <citation type="submission" date="2023-06" db="EMBL/GenBank/DDBJ databases">
        <title>Genome characterization of Enterobacterales and Pseudomonas spp isolates with different phenotypes to cefepime-taniborbactam.</title>
        <authorList>
            <person name="Hernandez-Garcia M."/>
            <person name="Garcia-Castillo M."/>
            <person name="Ruiz-Garbajosa P."/>
            <person name="Canton R."/>
        </authorList>
    </citation>
    <scope>NUCLEOTIDE SEQUENCE [LARGE SCALE GENOMIC DNA]</scope>
    <source>
        <strain evidence="2 3">A003</strain>
    </source>
</reference>
<dbReference type="InterPro" id="IPR049503">
    <property type="entry name" value="AbiJ_NTD4"/>
</dbReference>
<dbReference type="RefSeq" id="WP_072058182.1">
    <property type="nucleotide sequence ID" value="NZ_JAUEHC010000023.1"/>
</dbReference>
<dbReference type="Pfam" id="PF18863">
    <property type="entry name" value="AbiJ_NTD4"/>
    <property type="match status" value="1"/>
</dbReference>
<protein>
    <recommendedName>
        <fullName evidence="1">HEPN AbiJ-N-terminal domain-containing protein</fullName>
    </recommendedName>
</protein>
<evidence type="ECO:0000259" key="1">
    <source>
        <dbReference type="Pfam" id="PF18863"/>
    </source>
</evidence>
<feature type="domain" description="HEPN AbiJ-N-terminal" evidence="1">
    <location>
        <begin position="4"/>
        <end position="153"/>
    </location>
</feature>